<feature type="compositionally biased region" description="Low complexity" evidence="1">
    <location>
        <begin position="237"/>
        <end position="246"/>
    </location>
</feature>
<reference evidence="2 3" key="1">
    <citation type="journal article" date="2008" name="Nature">
        <title>The genome of the choanoflagellate Monosiga brevicollis and the origin of metazoans.</title>
        <authorList>
            <consortium name="JGI Sequencing"/>
            <person name="King N."/>
            <person name="Westbrook M.J."/>
            <person name="Young S.L."/>
            <person name="Kuo A."/>
            <person name="Abedin M."/>
            <person name="Chapman J."/>
            <person name="Fairclough S."/>
            <person name="Hellsten U."/>
            <person name="Isogai Y."/>
            <person name="Letunic I."/>
            <person name="Marr M."/>
            <person name="Pincus D."/>
            <person name="Putnam N."/>
            <person name="Rokas A."/>
            <person name="Wright K.J."/>
            <person name="Zuzow R."/>
            <person name="Dirks W."/>
            <person name="Good M."/>
            <person name="Goodstein D."/>
            <person name="Lemons D."/>
            <person name="Li W."/>
            <person name="Lyons J.B."/>
            <person name="Morris A."/>
            <person name="Nichols S."/>
            <person name="Richter D.J."/>
            <person name="Salamov A."/>
            <person name="Bork P."/>
            <person name="Lim W.A."/>
            <person name="Manning G."/>
            <person name="Miller W.T."/>
            <person name="McGinnis W."/>
            <person name="Shapiro H."/>
            <person name="Tjian R."/>
            <person name="Grigoriev I.V."/>
            <person name="Rokhsar D."/>
        </authorList>
    </citation>
    <scope>NUCLEOTIDE SEQUENCE [LARGE SCALE GENOMIC DNA]</scope>
    <source>
        <strain evidence="3">MX1 / ATCC 50154</strain>
    </source>
</reference>
<feature type="compositionally biased region" description="Low complexity" evidence="1">
    <location>
        <begin position="571"/>
        <end position="585"/>
    </location>
</feature>
<protein>
    <submittedName>
        <fullName evidence="2">Uncharacterized protein</fullName>
    </submittedName>
</protein>
<feature type="region of interest" description="Disordered" evidence="1">
    <location>
        <begin position="407"/>
        <end position="469"/>
    </location>
</feature>
<dbReference type="RefSeq" id="XP_001747167.1">
    <property type="nucleotide sequence ID" value="XM_001747115.1"/>
</dbReference>
<evidence type="ECO:0000313" key="3">
    <source>
        <dbReference type="Proteomes" id="UP000001357"/>
    </source>
</evidence>
<proteinExistence type="predicted"/>
<feature type="region of interest" description="Disordered" evidence="1">
    <location>
        <begin position="45"/>
        <end position="69"/>
    </location>
</feature>
<feature type="region of interest" description="Disordered" evidence="1">
    <location>
        <begin position="233"/>
        <end position="284"/>
    </location>
</feature>
<feature type="region of interest" description="Disordered" evidence="1">
    <location>
        <begin position="297"/>
        <end position="320"/>
    </location>
</feature>
<evidence type="ECO:0000256" key="1">
    <source>
        <dbReference type="SAM" id="MobiDB-lite"/>
    </source>
</evidence>
<dbReference type="EMBL" id="CH991556">
    <property type="protein sequence ID" value="EDQ88091.1"/>
    <property type="molecule type" value="Genomic_DNA"/>
</dbReference>
<feature type="region of interest" description="Disordered" evidence="1">
    <location>
        <begin position="160"/>
        <end position="215"/>
    </location>
</feature>
<feature type="region of interest" description="Disordered" evidence="1">
    <location>
        <begin position="93"/>
        <end position="136"/>
    </location>
</feature>
<sequence>MVTDLSFCPGSVQVETASTSTWDRLPNSYQNERLRRATRITESLAEETGQHDSGMPTSPALVQNGRQGPLPAVPGSAVLVLRNMLDVTDHTADSSYQTISGGESEGDADSPIPDPHSFNPYASIRGSIDSTSQRLERQRRYLSDIRRDAQAEQQRLEDAHALYSTPGPRSPRREHPPQLPPRAHPLRTEYDGRSPTIRRGHTRPPVALSDSSEGEGVTVIGLEELEAALGQPLRKLSQASSASSNASHRRTMRRSQRSSLAPLNEEQGEDEQATPNNPEPDHLGLISHVHSAHTTNLPAAIRPGGTALVRSSGGTNGSSLSRALQIRQAELARSSCSSLVDEQGTTPYAQSRSLAILQQRAAVARIQAQGSGHSMRVRCDSAHSSRVFTPSIPGSGTGSEISLILSATDPPARRPGSTDPVAKVGSTTSCRPGTKLPCVNRLGADSEHTNTLVRQPHASSDFAEDKGMRTERTNSIDAALNEKRRLRDSIRLQLAGWEEVNAQQQVDAAVDKLLLTQDPHSDLEWDDGFEQAVEAKSRRSSHLSTRQQAAPFVKVASHRPSRHSTDSRVPSVTGMSSTTSRRGSVPYDSVHAVSFARHQPPNYGPHTRFHQILSEVAWAEKPTPRAPRRRTGDSFRSRKHSLFNSIKRHHAPGCGTPTSRRQSSEACKRLSTVHCHTLIALFVDIPTAMPAPRLHSWLVPMRIGVFLQGSSVLARLHEAALHASTAC</sequence>
<dbReference type="AlphaFoldDB" id="A9V2X6"/>
<dbReference type="Proteomes" id="UP000001357">
    <property type="component" value="Unassembled WGS sequence"/>
</dbReference>
<dbReference type="GeneID" id="5892343"/>
<keyword evidence="3" id="KW-1185">Reference proteome</keyword>
<accession>A9V2X6</accession>
<name>A9V2X6_MONBE</name>
<gene>
    <name evidence="2" type="ORF">MONBRDRAFT_9367</name>
</gene>
<feature type="compositionally biased region" description="Basic residues" evidence="1">
    <location>
        <begin position="247"/>
        <end position="256"/>
    </location>
</feature>
<organism evidence="2 3">
    <name type="scientific">Monosiga brevicollis</name>
    <name type="common">Choanoflagellate</name>
    <dbReference type="NCBI Taxonomy" id="81824"/>
    <lineage>
        <taxon>Eukaryota</taxon>
        <taxon>Choanoflagellata</taxon>
        <taxon>Craspedida</taxon>
        <taxon>Salpingoecidae</taxon>
        <taxon>Monosiga</taxon>
    </lineage>
</organism>
<feature type="region of interest" description="Disordered" evidence="1">
    <location>
        <begin position="537"/>
        <end position="585"/>
    </location>
</feature>
<dbReference type="InParanoid" id="A9V2X6"/>
<dbReference type="KEGG" id="mbr:MONBRDRAFT_9367"/>
<evidence type="ECO:0000313" key="2">
    <source>
        <dbReference type="EMBL" id="EDQ88091.1"/>
    </source>
</evidence>